<dbReference type="Gene3D" id="3.40.50.720">
    <property type="entry name" value="NAD(P)-binding Rossmann-like Domain"/>
    <property type="match status" value="1"/>
</dbReference>
<proteinExistence type="predicted"/>
<dbReference type="OrthoDB" id="9808651at2"/>
<protein>
    <submittedName>
        <fullName evidence="3">NADPH2:quinone reductase</fullName>
    </submittedName>
</protein>
<dbReference type="Pfam" id="PF08240">
    <property type="entry name" value="ADH_N"/>
    <property type="match status" value="1"/>
</dbReference>
<dbReference type="CDD" id="cd08253">
    <property type="entry name" value="zeta_crystallin"/>
    <property type="match status" value="1"/>
</dbReference>
<dbReference type="SUPFAM" id="SSF50129">
    <property type="entry name" value="GroES-like"/>
    <property type="match status" value="1"/>
</dbReference>
<feature type="domain" description="Enoyl reductase (ER)" evidence="2">
    <location>
        <begin position="10"/>
        <end position="318"/>
    </location>
</feature>
<dbReference type="RefSeq" id="WP_072910066.1">
    <property type="nucleotide sequence ID" value="NZ_FQZT01000026.1"/>
</dbReference>
<keyword evidence="1" id="KW-0521">NADP</keyword>
<dbReference type="InterPro" id="IPR036291">
    <property type="entry name" value="NAD(P)-bd_dom_sf"/>
</dbReference>
<dbReference type="GO" id="GO:0003730">
    <property type="term" value="F:mRNA 3'-UTR binding"/>
    <property type="evidence" value="ECO:0007669"/>
    <property type="project" value="TreeGrafter"/>
</dbReference>
<dbReference type="PANTHER" id="PTHR44154:SF1">
    <property type="entry name" value="QUINONE OXIDOREDUCTASE"/>
    <property type="match status" value="1"/>
</dbReference>
<dbReference type="InterPro" id="IPR013149">
    <property type="entry name" value="ADH-like_C"/>
</dbReference>
<evidence type="ECO:0000313" key="4">
    <source>
        <dbReference type="Proteomes" id="UP000184171"/>
    </source>
</evidence>
<dbReference type="Proteomes" id="UP000184171">
    <property type="component" value="Unassembled WGS sequence"/>
</dbReference>
<dbReference type="InterPro" id="IPR051603">
    <property type="entry name" value="Zinc-ADH_QOR/CCCR"/>
</dbReference>
<dbReference type="Gene3D" id="3.90.180.10">
    <property type="entry name" value="Medium-chain alcohol dehydrogenases, catalytic domain"/>
    <property type="match status" value="1"/>
</dbReference>
<dbReference type="InterPro" id="IPR020843">
    <property type="entry name" value="ER"/>
</dbReference>
<keyword evidence="4" id="KW-1185">Reference proteome</keyword>
<organism evidence="3 4">
    <name type="scientific">Malonomonas rubra DSM 5091</name>
    <dbReference type="NCBI Taxonomy" id="1122189"/>
    <lineage>
        <taxon>Bacteria</taxon>
        <taxon>Pseudomonadati</taxon>
        <taxon>Thermodesulfobacteriota</taxon>
        <taxon>Desulfuromonadia</taxon>
        <taxon>Desulfuromonadales</taxon>
        <taxon>Geopsychrobacteraceae</taxon>
        <taxon>Malonomonas</taxon>
    </lineage>
</organism>
<dbReference type="FunFam" id="3.40.50.720:FF:000244">
    <property type="entry name" value="quinone oxidoreductase"/>
    <property type="match status" value="1"/>
</dbReference>
<accession>A0A1M6NAA1</accession>
<sequence length="320" mass="33463">MKAIRVHSFGDPQTMQLEDIQSQQPAGSQILIEVKAIGVNPVDTYIRAGVYPALPNLPYTPGKDAAGIIAAVGPDVKHHKVGDRVYCCDSVSGSYAEQTVCDQAHVFALPDNVDFTSGAAVGVPYSTAYFGLFYRAHTMPGETVLIHGASGSVGLAALQLAKANGIRAIGTAGSDEGLELIKQQGAIAALDHRVEGYLDAIEGLTCGQGVNVVLEMLANINLQKDLDALAKFGRVVVIGNRGTIEINPRATMGKNASIMGMAIVNATHKQLASMHSAIHAGLASGTLNPVISTELPLSKAAESHERVMQPGAKGKILLLP</sequence>
<name>A0A1M6NAA1_MALRU</name>
<dbReference type="GO" id="GO:0005829">
    <property type="term" value="C:cytosol"/>
    <property type="evidence" value="ECO:0007669"/>
    <property type="project" value="TreeGrafter"/>
</dbReference>
<evidence type="ECO:0000259" key="2">
    <source>
        <dbReference type="SMART" id="SM00829"/>
    </source>
</evidence>
<reference evidence="3 4" key="1">
    <citation type="submission" date="2016-11" db="EMBL/GenBank/DDBJ databases">
        <authorList>
            <person name="Jaros S."/>
            <person name="Januszkiewicz K."/>
            <person name="Wedrychowicz H."/>
        </authorList>
    </citation>
    <scope>NUCLEOTIDE SEQUENCE [LARGE SCALE GENOMIC DNA]</scope>
    <source>
        <strain evidence="3 4">DSM 5091</strain>
    </source>
</reference>
<dbReference type="GO" id="GO:0070402">
    <property type="term" value="F:NADPH binding"/>
    <property type="evidence" value="ECO:0007669"/>
    <property type="project" value="TreeGrafter"/>
</dbReference>
<dbReference type="STRING" id="1122189.SAMN02745165_03551"/>
<dbReference type="GO" id="GO:0003960">
    <property type="term" value="F:quinone reductase (NADPH) activity"/>
    <property type="evidence" value="ECO:0007669"/>
    <property type="project" value="TreeGrafter"/>
</dbReference>
<dbReference type="InterPro" id="IPR013154">
    <property type="entry name" value="ADH-like_N"/>
</dbReference>
<dbReference type="AlphaFoldDB" id="A0A1M6NAA1"/>
<dbReference type="InterPro" id="IPR011032">
    <property type="entry name" value="GroES-like_sf"/>
</dbReference>
<dbReference type="SMART" id="SM00829">
    <property type="entry name" value="PKS_ER"/>
    <property type="match status" value="1"/>
</dbReference>
<dbReference type="Pfam" id="PF00107">
    <property type="entry name" value="ADH_zinc_N"/>
    <property type="match status" value="1"/>
</dbReference>
<evidence type="ECO:0000313" key="3">
    <source>
        <dbReference type="EMBL" id="SHJ92619.1"/>
    </source>
</evidence>
<dbReference type="SUPFAM" id="SSF51735">
    <property type="entry name" value="NAD(P)-binding Rossmann-fold domains"/>
    <property type="match status" value="1"/>
</dbReference>
<dbReference type="EMBL" id="FQZT01000026">
    <property type="protein sequence ID" value="SHJ92619.1"/>
    <property type="molecule type" value="Genomic_DNA"/>
</dbReference>
<dbReference type="PANTHER" id="PTHR44154">
    <property type="entry name" value="QUINONE OXIDOREDUCTASE"/>
    <property type="match status" value="1"/>
</dbReference>
<gene>
    <name evidence="3" type="ORF">SAMN02745165_03551</name>
</gene>
<evidence type="ECO:0000256" key="1">
    <source>
        <dbReference type="ARBA" id="ARBA00022857"/>
    </source>
</evidence>